<dbReference type="AlphaFoldDB" id="A0A166D4T1"/>
<organism evidence="1 2">
    <name type="scientific">Athelia psychrophila</name>
    <dbReference type="NCBI Taxonomy" id="1759441"/>
    <lineage>
        <taxon>Eukaryota</taxon>
        <taxon>Fungi</taxon>
        <taxon>Dikarya</taxon>
        <taxon>Basidiomycota</taxon>
        <taxon>Agaricomycotina</taxon>
        <taxon>Agaricomycetes</taxon>
        <taxon>Agaricomycetidae</taxon>
        <taxon>Atheliales</taxon>
        <taxon>Atheliaceae</taxon>
        <taxon>Athelia</taxon>
    </lineage>
</organism>
<reference evidence="1 2" key="1">
    <citation type="journal article" date="2016" name="Mol. Biol. Evol.">
        <title>Comparative Genomics of Early-Diverging Mushroom-Forming Fungi Provides Insights into the Origins of Lignocellulose Decay Capabilities.</title>
        <authorList>
            <person name="Nagy L.G."/>
            <person name="Riley R."/>
            <person name="Tritt A."/>
            <person name="Adam C."/>
            <person name="Daum C."/>
            <person name="Floudas D."/>
            <person name="Sun H."/>
            <person name="Yadav J.S."/>
            <person name="Pangilinan J."/>
            <person name="Larsson K.H."/>
            <person name="Matsuura K."/>
            <person name="Barry K."/>
            <person name="Labutti K."/>
            <person name="Kuo R."/>
            <person name="Ohm R.A."/>
            <person name="Bhattacharya S.S."/>
            <person name="Shirouzu T."/>
            <person name="Yoshinaga Y."/>
            <person name="Martin F.M."/>
            <person name="Grigoriev I.V."/>
            <person name="Hibbett D.S."/>
        </authorList>
    </citation>
    <scope>NUCLEOTIDE SEQUENCE [LARGE SCALE GENOMIC DNA]</scope>
    <source>
        <strain evidence="1 2">CBS 109695</strain>
    </source>
</reference>
<accession>A0A166D4T1</accession>
<sequence length="401" mass="45181">MPPTTPQEIIDLIIDQVALSNANEGKGGIQGFRDSQCRLGIYNTVHLSSCALVARSWVCRSRSHQFRTVHYSPKILRELFGLISSPLCTINSHVIELDIDLNTMLAYGMGAVASLSNLRSIGLHEPLIPDPDDASWLVVLSTLLATFAHLTDLKINDLDVVSLPHFAALVGTCSELQTLIIRMCCLSLDSSSHPYIPQHFPPPGLRSVRPIEHREGQNDSFFHWLSTAAKPLPIVSIVLQTFGKEYIDSVTNLLRDAGPSLECLTINTEYITSWEEGQYQPPLPDLNLYPRLQSFTCSWNSRLRRKSAAVQEADICRAIGQISSHCMKTIEIIIDTDHANHVNQLNLRKIDRYLQRPNFASLESLTLVSLHFYSEIVEDWAWKTFPICFQRGILKLRDPIW</sequence>
<dbReference type="InterPro" id="IPR032675">
    <property type="entry name" value="LRR_dom_sf"/>
</dbReference>
<dbReference type="EMBL" id="KV417619">
    <property type="protein sequence ID" value="KZP14314.1"/>
    <property type="molecule type" value="Genomic_DNA"/>
</dbReference>
<evidence type="ECO:0008006" key="3">
    <source>
        <dbReference type="Google" id="ProtNLM"/>
    </source>
</evidence>
<proteinExistence type="predicted"/>
<dbReference type="Proteomes" id="UP000076532">
    <property type="component" value="Unassembled WGS sequence"/>
</dbReference>
<dbReference type="Gene3D" id="3.80.10.10">
    <property type="entry name" value="Ribonuclease Inhibitor"/>
    <property type="match status" value="1"/>
</dbReference>
<dbReference type="OrthoDB" id="2741110at2759"/>
<name>A0A166D4T1_9AGAM</name>
<dbReference type="SUPFAM" id="SSF52047">
    <property type="entry name" value="RNI-like"/>
    <property type="match status" value="1"/>
</dbReference>
<evidence type="ECO:0000313" key="2">
    <source>
        <dbReference type="Proteomes" id="UP000076532"/>
    </source>
</evidence>
<keyword evidence="2" id="KW-1185">Reference proteome</keyword>
<gene>
    <name evidence="1" type="ORF">FIBSPDRAFT_868417</name>
</gene>
<evidence type="ECO:0000313" key="1">
    <source>
        <dbReference type="EMBL" id="KZP14314.1"/>
    </source>
</evidence>
<protein>
    <recommendedName>
        <fullName evidence="3">F-box domain-containing protein</fullName>
    </recommendedName>
</protein>